<evidence type="ECO:0000313" key="2">
    <source>
        <dbReference type="Proteomes" id="UP001328107"/>
    </source>
</evidence>
<name>A0AAN5CSA9_9BILA</name>
<gene>
    <name evidence="1" type="ORF">PMAYCL1PPCAC_19864</name>
</gene>
<keyword evidence="2" id="KW-1185">Reference proteome</keyword>
<evidence type="ECO:0000313" key="1">
    <source>
        <dbReference type="EMBL" id="GMR49669.1"/>
    </source>
</evidence>
<feature type="non-terminal residue" evidence="1">
    <location>
        <position position="113"/>
    </location>
</feature>
<sequence>WLQMEMEMSSIVQKLAENKYRLNRLTSEEYEQVKEECGKIPPQNRIINGIDFDIIDHPWVVIIAMEGSFLDEATVAALLFGRASLMVASLSTESLEVSLLGRHWRITQESPLA</sequence>
<proteinExistence type="predicted"/>
<feature type="non-terminal residue" evidence="1">
    <location>
        <position position="1"/>
    </location>
</feature>
<dbReference type="EMBL" id="BTRK01000004">
    <property type="protein sequence ID" value="GMR49669.1"/>
    <property type="molecule type" value="Genomic_DNA"/>
</dbReference>
<dbReference type="AlphaFoldDB" id="A0AAN5CSA9"/>
<protein>
    <submittedName>
        <fullName evidence="1">Uncharacterized protein</fullName>
    </submittedName>
</protein>
<reference evidence="2" key="1">
    <citation type="submission" date="2022-10" db="EMBL/GenBank/DDBJ databases">
        <title>Genome assembly of Pristionchus species.</title>
        <authorList>
            <person name="Yoshida K."/>
            <person name="Sommer R.J."/>
        </authorList>
    </citation>
    <scope>NUCLEOTIDE SEQUENCE [LARGE SCALE GENOMIC DNA]</scope>
    <source>
        <strain evidence="2">RS5460</strain>
    </source>
</reference>
<organism evidence="1 2">
    <name type="scientific">Pristionchus mayeri</name>
    <dbReference type="NCBI Taxonomy" id="1317129"/>
    <lineage>
        <taxon>Eukaryota</taxon>
        <taxon>Metazoa</taxon>
        <taxon>Ecdysozoa</taxon>
        <taxon>Nematoda</taxon>
        <taxon>Chromadorea</taxon>
        <taxon>Rhabditida</taxon>
        <taxon>Rhabditina</taxon>
        <taxon>Diplogasteromorpha</taxon>
        <taxon>Diplogasteroidea</taxon>
        <taxon>Neodiplogasteridae</taxon>
        <taxon>Pristionchus</taxon>
    </lineage>
</organism>
<comment type="caution">
    <text evidence="1">The sequence shown here is derived from an EMBL/GenBank/DDBJ whole genome shotgun (WGS) entry which is preliminary data.</text>
</comment>
<dbReference type="Proteomes" id="UP001328107">
    <property type="component" value="Unassembled WGS sequence"/>
</dbReference>
<accession>A0AAN5CSA9</accession>